<evidence type="ECO:0000256" key="5">
    <source>
        <dbReference type="PROSITE-ProRule" id="PRU01091"/>
    </source>
</evidence>
<feature type="modified residue" description="4-aspartylphosphate" evidence="4">
    <location>
        <position position="54"/>
    </location>
</feature>
<dbReference type="Gene3D" id="1.10.10.10">
    <property type="entry name" value="Winged helix-like DNA-binding domain superfamily/Winged helix DNA-binding domain"/>
    <property type="match status" value="1"/>
</dbReference>
<dbReference type="PROSITE" id="PS51755">
    <property type="entry name" value="OMPR_PHOB"/>
    <property type="match status" value="1"/>
</dbReference>
<dbReference type="GO" id="GO:0005829">
    <property type="term" value="C:cytosol"/>
    <property type="evidence" value="ECO:0007669"/>
    <property type="project" value="TreeGrafter"/>
</dbReference>
<keyword evidence="3 5" id="KW-0238">DNA-binding</keyword>
<keyword evidence="2" id="KW-0902">Two-component regulatory system</keyword>
<organism evidence="8 9">
    <name type="scientific">Spirosoma terrae</name>
    <dbReference type="NCBI Taxonomy" id="1968276"/>
    <lineage>
        <taxon>Bacteria</taxon>
        <taxon>Pseudomonadati</taxon>
        <taxon>Bacteroidota</taxon>
        <taxon>Cytophagia</taxon>
        <taxon>Cytophagales</taxon>
        <taxon>Cytophagaceae</taxon>
        <taxon>Spirosoma</taxon>
    </lineage>
</organism>
<evidence type="ECO:0000256" key="3">
    <source>
        <dbReference type="ARBA" id="ARBA00023125"/>
    </source>
</evidence>
<evidence type="ECO:0000256" key="1">
    <source>
        <dbReference type="ARBA" id="ARBA00022553"/>
    </source>
</evidence>
<reference evidence="8 9" key="1">
    <citation type="submission" date="2020-02" db="EMBL/GenBank/DDBJ databases">
        <title>Draft genome sequence of two Spirosoma agri KCTC 52727 and Spirosoma terrae KCTC 52035.</title>
        <authorList>
            <person name="Rojas J."/>
            <person name="Ambika Manirajan B."/>
            <person name="Suarez C."/>
            <person name="Ratering S."/>
            <person name="Schnell S."/>
        </authorList>
    </citation>
    <scope>NUCLEOTIDE SEQUENCE [LARGE SCALE GENOMIC DNA]</scope>
    <source>
        <strain evidence="8 9">KCTC 52035</strain>
    </source>
</reference>
<proteinExistence type="predicted"/>
<dbReference type="FunFam" id="3.40.50.2300:FF:000073">
    <property type="entry name" value="DNA-binding response regulator RprY"/>
    <property type="match status" value="1"/>
</dbReference>
<dbReference type="EMBL" id="JAAFZH010000001">
    <property type="protein sequence ID" value="NDU93494.1"/>
    <property type="molecule type" value="Genomic_DNA"/>
</dbReference>
<dbReference type="PANTHER" id="PTHR48111">
    <property type="entry name" value="REGULATOR OF RPOS"/>
    <property type="match status" value="1"/>
</dbReference>
<dbReference type="GO" id="GO:0000156">
    <property type="term" value="F:phosphorelay response regulator activity"/>
    <property type="evidence" value="ECO:0007669"/>
    <property type="project" value="TreeGrafter"/>
</dbReference>
<dbReference type="SMART" id="SM00862">
    <property type="entry name" value="Trans_reg_C"/>
    <property type="match status" value="1"/>
</dbReference>
<evidence type="ECO:0000259" key="6">
    <source>
        <dbReference type="PROSITE" id="PS50110"/>
    </source>
</evidence>
<accession>A0A6L9KZ08</accession>
<dbReference type="Gene3D" id="6.10.250.690">
    <property type="match status" value="1"/>
</dbReference>
<dbReference type="Proteomes" id="UP000474175">
    <property type="component" value="Unassembled WGS sequence"/>
</dbReference>
<dbReference type="InterPro" id="IPR016032">
    <property type="entry name" value="Sig_transdc_resp-reg_C-effctor"/>
</dbReference>
<evidence type="ECO:0000313" key="8">
    <source>
        <dbReference type="EMBL" id="NDU93494.1"/>
    </source>
</evidence>
<dbReference type="SUPFAM" id="SSF46894">
    <property type="entry name" value="C-terminal effector domain of the bipartite response regulators"/>
    <property type="match status" value="1"/>
</dbReference>
<sequence>MPTILLVEDDPNLGQLVQEYLTMKGYTTDRATDGNLGLQKFMADTSQYDLCIFDVMMPKKDGFTLAKEVRMANREIPIIFLTAKSMQEDTIQGFKVGADDYVTKPFSMEELLLRIQAILRRYQRLSDTIEPTTYKIGSFSFDYPHQLLSRSAENLPDGEIETQPQKLTSKESELLKLLAQNLNQPVSRSFALKMVWGDDSYFNARSMDVYVTKLRKYLKEDASVQLVNVHGEGFKLIA</sequence>
<dbReference type="CDD" id="cd00383">
    <property type="entry name" value="trans_reg_C"/>
    <property type="match status" value="1"/>
</dbReference>
<dbReference type="InterPro" id="IPR001867">
    <property type="entry name" value="OmpR/PhoB-type_DNA-bd"/>
</dbReference>
<evidence type="ECO:0000256" key="2">
    <source>
        <dbReference type="ARBA" id="ARBA00023012"/>
    </source>
</evidence>
<feature type="domain" description="OmpR/PhoB-type" evidence="7">
    <location>
        <begin position="131"/>
        <end position="238"/>
    </location>
</feature>
<dbReference type="InterPro" id="IPR039420">
    <property type="entry name" value="WalR-like"/>
</dbReference>
<evidence type="ECO:0000256" key="4">
    <source>
        <dbReference type="PROSITE-ProRule" id="PRU00169"/>
    </source>
</evidence>
<dbReference type="PANTHER" id="PTHR48111:SF40">
    <property type="entry name" value="PHOSPHATE REGULON TRANSCRIPTIONAL REGULATORY PROTEIN PHOB"/>
    <property type="match status" value="1"/>
</dbReference>
<dbReference type="PROSITE" id="PS50110">
    <property type="entry name" value="RESPONSE_REGULATORY"/>
    <property type="match status" value="1"/>
</dbReference>
<dbReference type="GO" id="GO:0006355">
    <property type="term" value="P:regulation of DNA-templated transcription"/>
    <property type="evidence" value="ECO:0007669"/>
    <property type="project" value="InterPro"/>
</dbReference>
<evidence type="ECO:0000259" key="7">
    <source>
        <dbReference type="PROSITE" id="PS51755"/>
    </source>
</evidence>
<protein>
    <submittedName>
        <fullName evidence="8">Response regulator transcription factor</fullName>
    </submittedName>
</protein>
<dbReference type="InterPro" id="IPR011006">
    <property type="entry name" value="CheY-like_superfamily"/>
</dbReference>
<dbReference type="RefSeq" id="WP_163941590.1">
    <property type="nucleotide sequence ID" value="NZ_JAAFZH010000001.1"/>
</dbReference>
<dbReference type="Pfam" id="PF00072">
    <property type="entry name" value="Response_reg"/>
    <property type="match status" value="1"/>
</dbReference>
<dbReference type="GO" id="GO:0032993">
    <property type="term" value="C:protein-DNA complex"/>
    <property type="evidence" value="ECO:0007669"/>
    <property type="project" value="TreeGrafter"/>
</dbReference>
<dbReference type="AlphaFoldDB" id="A0A6L9KZ08"/>
<dbReference type="InterPro" id="IPR001789">
    <property type="entry name" value="Sig_transdc_resp-reg_receiver"/>
</dbReference>
<name>A0A6L9KZ08_9BACT</name>
<dbReference type="Gene3D" id="3.40.50.2300">
    <property type="match status" value="1"/>
</dbReference>
<dbReference type="SMART" id="SM00448">
    <property type="entry name" value="REC"/>
    <property type="match status" value="1"/>
</dbReference>
<gene>
    <name evidence="8" type="ORF">GK108_01295</name>
</gene>
<feature type="DNA-binding region" description="OmpR/PhoB-type" evidence="5">
    <location>
        <begin position="131"/>
        <end position="238"/>
    </location>
</feature>
<keyword evidence="9" id="KW-1185">Reference proteome</keyword>
<dbReference type="SUPFAM" id="SSF52172">
    <property type="entry name" value="CheY-like"/>
    <property type="match status" value="1"/>
</dbReference>
<evidence type="ECO:0000313" key="9">
    <source>
        <dbReference type="Proteomes" id="UP000474175"/>
    </source>
</evidence>
<dbReference type="GO" id="GO:0000976">
    <property type="term" value="F:transcription cis-regulatory region binding"/>
    <property type="evidence" value="ECO:0007669"/>
    <property type="project" value="TreeGrafter"/>
</dbReference>
<dbReference type="InterPro" id="IPR036388">
    <property type="entry name" value="WH-like_DNA-bd_sf"/>
</dbReference>
<dbReference type="Pfam" id="PF00486">
    <property type="entry name" value="Trans_reg_C"/>
    <property type="match status" value="1"/>
</dbReference>
<comment type="caution">
    <text evidence="8">The sequence shown here is derived from an EMBL/GenBank/DDBJ whole genome shotgun (WGS) entry which is preliminary data.</text>
</comment>
<keyword evidence="1 4" id="KW-0597">Phosphoprotein</keyword>
<feature type="domain" description="Response regulatory" evidence="6">
    <location>
        <begin position="3"/>
        <end position="119"/>
    </location>
</feature>